<evidence type="ECO:0000256" key="1">
    <source>
        <dbReference type="ARBA" id="ARBA00001261"/>
    </source>
</evidence>
<dbReference type="GO" id="GO:0005765">
    <property type="term" value="C:lysosomal membrane"/>
    <property type="evidence" value="ECO:0007669"/>
    <property type="project" value="UniProtKB-SubCell"/>
</dbReference>
<dbReference type="GO" id="GO:0005886">
    <property type="term" value="C:plasma membrane"/>
    <property type="evidence" value="ECO:0007669"/>
    <property type="project" value="TreeGrafter"/>
</dbReference>
<proteinExistence type="predicted"/>
<dbReference type="GO" id="GO:0030670">
    <property type="term" value="C:phagocytic vesicle membrane"/>
    <property type="evidence" value="ECO:0007669"/>
    <property type="project" value="TreeGrafter"/>
</dbReference>
<evidence type="ECO:0000256" key="11">
    <source>
        <dbReference type="RuleBase" id="RU365008"/>
    </source>
</evidence>
<dbReference type="GO" id="GO:0034597">
    <property type="term" value="F:phosphatidylinositol-4,5-bisphosphate 4-phosphatase activity"/>
    <property type="evidence" value="ECO:0007669"/>
    <property type="project" value="UniProtKB-EC"/>
</dbReference>
<keyword evidence="7 11" id="KW-0378">Hydrolase</keyword>
<feature type="transmembrane region" description="Helical" evidence="11">
    <location>
        <begin position="199"/>
        <end position="219"/>
    </location>
</feature>
<dbReference type="Proteomes" id="UP001177023">
    <property type="component" value="Unassembled WGS sequence"/>
</dbReference>
<dbReference type="InterPro" id="IPR019178">
    <property type="entry name" value="PtdIns-P2-Ptase"/>
</dbReference>
<dbReference type="EMBL" id="CATQJA010002654">
    <property type="protein sequence ID" value="CAJ0578459.1"/>
    <property type="molecule type" value="Genomic_DNA"/>
</dbReference>
<comment type="caution">
    <text evidence="12">The sequence shown here is derived from an EMBL/GenBank/DDBJ whole genome shotgun (WGS) entry which is preliminary data.</text>
</comment>
<evidence type="ECO:0000256" key="7">
    <source>
        <dbReference type="ARBA" id="ARBA00022801"/>
    </source>
</evidence>
<evidence type="ECO:0000256" key="6">
    <source>
        <dbReference type="ARBA" id="ARBA00022753"/>
    </source>
</evidence>
<evidence type="ECO:0000256" key="3">
    <source>
        <dbReference type="ARBA" id="ARBA00004155"/>
    </source>
</evidence>
<feature type="non-terminal residue" evidence="12">
    <location>
        <position position="236"/>
    </location>
</feature>
<evidence type="ECO:0000256" key="5">
    <source>
        <dbReference type="ARBA" id="ARBA00022692"/>
    </source>
</evidence>
<dbReference type="Pfam" id="PF09788">
    <property type="entry name" value="Tmemb_55A"/>
    <property type="match status" value="1"/>
</dbReference>
<evidence type="ECO:0000256" key="2">
    <source>
        <dbReference type="ARBA" id="ARBA00004107"/>
    </source>
</evidence>
<organism evidence="12 13">
    <name type="scientific">Mesorhabditis spiculigera</name>
    <dbReference type="NCBI Taxonomy" id="96644"/>
    <lineage>
        <taxon>Eukaryota</taxon>
        <taxon>Metazoa</taxon>
        <taxon>Ecdysozoa</taxon>
        <taxon>Nematoda</taxon>
        <taxon>Chromadorea</taxon>
        <taxon>Rhabditida</taxon>
        <taxon>Rhabditina</taxon>
        <taxon>Rhabditomorpha</taxon>
        <taxon>Rhabditoidea</taxon>
        <taxon>Rhabditidae</taxon>
        <taxon>Mesorhabditinae</taxon>
        <taxon>Mesorhabditis</taxon>
    </lineage>
</organism>
<comment type="function">
    <text evidence="11">Catalyzes the hydrolysis of phosphatidylinositol-4,5-bisphosphate (PtdIns-4,5-P2) to phosphatidylinositol-4-phosphate (PtdIns-4-P).</text>
</comment>
<evidence type="ECO:0000256" key="4">
    <source>
        <dbReference type="ARBA" id="ARBA00012936"/>
    </source>
</evidence>
<dbReference type="EC" id="3.1.3.78" evidence="4 11"/>
<dbReference type="PANTHER" id="PTHR21014">
    <property type="entry name" value="PHOSPHATIDYLINOSITOL-4,5-BISPHOSPHATE 4-PHOSPHATASE"/>
    <property type="match status" value="1"/>
</dbReference>
<protein>
    <recommendedName>
        <fullName evidence="4 11">Phosphatidylinositol-4,5-bisphosphate 4-phosphatase</fullName>
        <ecNumber evidence="4 11">3.1.3.78</ecNumber>
    </recommendedName>
</protein>
<gene>
    <name evidence="12" type="ORF">MSPICULIGERA_LOCUS16714</name>
</gene>
<name>A0AA36D2L6_9BILA</name>
<keyword evidence="6 11" id="KW-0967">Endosome</keyword>
<accession>A0AA36D2L6</accession>
<feature type="transmembrane region" description="Helical" evidence="11">
    <location>
        <begin position="172"/>
        <end position="193"/>
    </location>
</feature>
<dbReference type="GO" id="GO:0031902">
    <property type="term" value="C:late endosome membrane"/>
    <property type="evidence" value="ECO:0007669"/>
    <property type="project" value="UniProtKB-SubCell"/>
</dbReference>
<evidence type="ECO:0000256" key="9">
    <source>
        <dbReference type="ARBA" id="ARBA00023136"/>
    </source>
</evidence>
<dbReference type="AlphaFoldDB" id="A0AA36D2L6"/>
<comment type="catalytic activity">
    <reaction evidence="1 11">
        <text>a 1,2-diacyl-sn-glycero-3-phospho-(1D-myo-inositol-4,5-bisphosphate) + H2O = a 1,2-diacyl-sn-glycero-3-phospho-(1D-myo-inositol-5-phosphate) + phosphate</text>
        <dbReference type="Rhea" id="RHEA:25674"/>
        <dbReference type="ChEBI" id="CHEBI:15377"/>
        <dbReference type="ChEBI" id="CHEBI:43474"/>
        <dbReference type="ChEBI" id="CHEBI:57795"/>
        <dbReference type="ChEBI" id="CHEBI:58456"/>
        <dbReference type="EC" id="3.1.3.78"/>
    </reaction>
</comment>
<sequence>MADPNESQPLLAAGQDVSYMDGDNEVEPLAEESVPGRPAGATVTCRVCDATIDLDGKHNQHVVKCAHCQEATPIRPAPPGKKYVRCPCNCLLICKASSTRIACPRHNCRRVIALANATPTGMATRAPAGSCRVMCGHCQEVFLFNTLNNTLATCPHCKRSSSVGATVARARAILYLFASIVLTILSVLLTVFTSQKAHSMFYIYLLWIGFYGVTGYVIYRFIYYSVIKVSTIVSPV</sequence>
<comment type="subcellular location">
    <subcellularLocation>
        <location evidence="2 11">Late endosome membrane</location>
        <topology evidence="2 11">Multi-pass membrane protein</topology>
    </subcellularLocation>
    <subcellularLocation>
        <location evidence="3 11">Lysosome membrane</location>
        <topology evidence="3 11">Multi-pass membrane protein</topology>
    </subcellularLocation>
</comment>
<evidence type="ECO:0000313" key="12">
    <source>
        <dbReference type="EMBL" id="CAJ0578459.1"/>
    </source>
</evidence>
<keyword evidence="13" id="KW-1185">Reference proteome</keyword>
<reference evidence="12" key="1">
    <citation type="submission" date="2023-06" db="EMBL/GenBank/DDBJ databases">
        <authorList>
            <person name="Delattre M."/>
        </authorList>
    </citation>
    <scope>NUCLEOTIDE SEQUENCE</scope>
    <source>
        <strain evidence="12">AF72</strain>
    </source>
</reference>
<keyword evidence="5 11" id="KW-0812">Transmembrane</keyword>
<keyword evidence="10 11" id="KW-0458">Lysosome</keyword>
<keyword evidence="8 11" id="KW-1133">Transmembrane helix</keyword>
<evidence type="ECO:0000256" key="10">
    <source>
        <dbReference type="ARBA" id="ARBA00023228"/>
    </source>
</evidence>
<dbReference type="PANTHER" id="PTHR21014:SF6">
    <property type="entry name" value="PHOSPHATIDYLINOSITOL-4,5-BISPHOSPHATE 4-PHOSPHATASE"/>
    <property type="match status" value="1"/>
</dbReference>
<evidence type="ECO:0000313" key="13">
    <source>
        <dbReference type="Proteomes" id="UP001177023"/>
    </source>
</evidence>
<keyword evidence="9 11" id="KW-0472">Membrane</keyword>
<dbReference type="GO" id="GO:0046856">
    <property type="term" value="P:phosphatidylinositol dephosphorylation"/>
    <property type="evidence" value="ECO:0007669"/>
    <property type="project" value="InterPro"/>
</dbReference>
<evidence type="ECO:0000256" key="8">
    <source>
        <dbReference type="ARBA" id="ARBA00022989"/>
    </source>
</evidence>